<accession>A0A917DR09</accession>
<reference evidence="1" key="2">
    <citation type="submission" date="2020-09" db="EMBL/GenBank/DDBJ databases">
        <authorList>
            <person name="Sun Q."/>
            <person name="Zhou Y."/>
        </authorList>
    </citation>
    <scope>NUCLEOTIDE SEQUENCE</scope>
    <source>
        <strain evidence="1">CGMCC 1.15958</strain>
    </source>
</reference>
<dbReference type="Proteomes" id="UP000609064">
    <property type="component" value="Unassembled WGS sequence"/>
</dbReference>
<reference evidence="1" key="1">
    <citation type="journal article" date="2014" name="Int. J. Syst. Evol. Microbiol.">
        <title>Complete genome sequence of Corynebacterium casei LMG S-19264T (=DSM 44701T), isolated from a smear-ripened cheese.</title>
        <authorList>
            <consortium name="US DOE Joint Genome Institute (JGI-PGF)"/>
            <person name="Walter F."/>
            <person name="Albersmeier A."/>
            <person name="Kalinowski J."/>
            <person name="Ruckert C."/>
        </authorList>
    </citation>
    <scope>NUCLEOTIDE SEQUENCE</scope>
    <source>
        <strain evidence="1">CGMCC 1.15958</strain>
    </source>
</reference>
<protein>
    <submittedName>
        <fullName evidence="1">Uncharacterized protein</fullName>
    </submittedName>
</protein>
<keyword evidence="2" id="KW-1185">Reference proteome</keyword>
<name>A0A917DR09_9BACT</name>
<organism evidence="1 2">
    <name type="scientific">Emticicia aquatilis</name>
    <dbReference type="NCBI Taxonomy" id="1537369"/>
    <lineage>
        <taxon>Bacteria</taxon>
        <taxon>Pseudomonadati</taxon>
        <taxon>Bacteroidota</taxon>
        <taxon>Cytophagia</taxon>
        <taxon>Cytophagales</taxon>
        <taxon>Leadbetterellaceae</taxon>
        <taxon>Emticicia</taxon>
    </lineage>
</organism>
<dbReference type="AlphaFoldDB" id="A0A917DR09"/>
<proteinExistence type="predicted"/>
<comment type="caution">
    <text evidence="1">The sequence shown here is derived from an EMBL/GenBank/DDBJ whole genome shotgun (WGS) entry which is preliminary data.</text>
</comment>
<evidence type="ECO:0000313" key="2">
    <source>
        <dbReference type="Proteomes" id="UP000609064"/>
    </source>
</evidence>
<evidence type="ECO:0000313" key="1">
    <source>
        <dbReference type="EMBL" id="GGD60713.1"/>
    </source>
</evidence>
<dbReference type="EMBL" id="BMKK01000005">
    <property type="protein sequence ID" value="GGD60713.1"/>
    <property type="molecule type" value="Genomic_DNA"/>
</dbReference>
<sequence length="160" mass="18407">MKFEIVELDEFSGKKASVYSIWIDSMEKTLFDQFVEENENSYTNELGSITDRLELIGNMTGAREQFFKPNEGTLGDGICALYDSPDKKLRLYCIRYGSTCIILGGGGIKNVRALQDDEKLKTENYLLRYISKKITEALKDRELWWSDDGKKLEGNMIFED</sequence>
<dbReference type="RefSeq" id="WP_188766519.1">
    <property type="nucleotide sequence ID" value="NZ_BMKK01000005.1"/>
</dbReference>
<gene>
    <name evidence="1" type="ORF">GCM10011514_25830</name>
</gene>